<evidence type="ECO:0000313" key="2">
    <source>
        <dbReference type="Proteomes" id="UP001291309"/>
    </source>
</evidence>
<name>A0ABU5H6G8_9BACT</name>
<reference evidence="1 2" key="1">
    <citation type="submission" date="2023-12" db="EMBL/GenBank/DDBJ databases">
        <title>the genome sequence of Hyalangium sp. s54d21.</title>
        <authorList>
            <person name="Zhang X."/>
        </authorList>
    </citation>
    <scope>NUCLEOTIDE SEQUENCE [LARGE SCALE GENOMIC DNA]</scope>
    <source>
        <strain evidence="2">s54d21</strain>
    </source>
</reference>
<gene>
    <name evidence="1" type="ORF">SYV04_18190</name>
</gene>
<dbReference type="EMBL" id="JAXIVS010000006">
    <property type="protein sequence ID" value="MDY7228357.1"/>
    <property type="molecule type" value="Genomic_DNA"/>
</dbReference>
<comment type="caution">
    <text evidence="1">The sequence shown here is derived from an EMBL/GenBank/DDBJ whole genome shotgun (WGS) entry which is preliminary data.</text>
</comment>
<keyword evidence="2" id="KW-1185">Reference proteome</keyword>
<protein>
    <submittedName>
        <fullName evidence="1">Uncharacterized protein</fullName>
    </submittedName>
</protein>
<sequence>MDSANVILNTTFPQPANFNITGNGKVGGDMNVGGEMIVDGDLSVTGRVFGGQTVTGYLQPQNWTYSKVSPVTTWWPLWSGQISVARPSLLWLSLNGYWTPGAGECYATILVDEVPLAAPCGTNQGQCWGATYSSGSGERFPLGYTGFVSVAAGTHTLAAAVVPGVGDTCSIIGARIFYAIIPQ</sequence>
<dbReference type="Proteomes" id="UP001291309">
    <property type="component" value="Unassembled WGS sequence"/>
</dbReference>
<accession>A0ABU5H6G8</accession>
<evidence type="ECO:0000313" key="1">
    <source>
        <dbReference type="EMBL" id="MDY7228357.1"/>
    </source>
</evidence>
<proteinExistence type="predicted"/>
<dbReference type="RefSeq" id="WP_321547086.1">
    <property type="nucleotide sequence ID" value="NZ_JAXIVS010000006.1"/>
</dbReference>
<organism evidence="1 2">
    <name type="scientific">Hyalangium rubrum</name>
    <dbReference type="NCBI Taxonomy" id="3103134"/>
    <lineage>
        <taxon>Bacteria</taxon>
        <taxon>Pseudomonadati</taxon>
        <taxon>Myxococcota</taxon>
        <taxon>Myxococcia</taxon>
        <taxon>Myxococcales</taxon>
        <taxon>Cystobacterineae</taxon>
        <taxon>Archangiaceae</taxon>
        <taxon>Hyalangium</taxon>
    </lineage>
</organism>